<proteinExistence type="inferred from homology"/>
<evidence type="ECO:0000256" key="2">
    <source>
        <dbReference type="ARBA" id="ARBA00005615"/>
    </source>
</evidence>
<keyword evidence="10" id="KW-1185">Reference proteome</keyword>
<dbReference type="AlphaFoldDB" id="A0A3M7RR36"/>
<comment type="catalytic activity">
    <reaction evidence="1">
        <text>alpha,alpha-trehalose + H2O = alpha-D-glucose + beta-D-glucose</text>
        <dbReference type="Rhea" id="RHEA:32675"/>
        <dbReference type="ChEBI" id="CHEBI:15377"/>
        <dbReference type="ChEBI" id="CHEBI:15903"/>
        <dbReference type="ChEBI" id="CHEBI:16551"/>
        <dbReference type="ChEBI" id="CHEBI:17925"/>
        <dbReference type="EC" id="3.2.1.28"/>
    </reaction>
</comment>
<keyword evidence="5 9" id="KW-0378">Hydrolase</keyword>
<evidence type="ECO:0000256" key="8">
    <source>
        <dbReference type="ARBA" id="ARBA00031637"/>
    </source>
</evidence>
<sequence>MRRYRSMLFNHVSGIPVSNIESKQQWDFPNVWAPYNYWMVDYLRLTGRKDVALNIAQRFVNTVYHGWLRTNYIFEKYAADELGEYGGGGEYIVQEGFGWTNGVVIKFLDWFGDDIKLIEPEEKEAVQDLLLCGDECFEDLMHEPIERQMADVEIKKFTS</sequence>
<evidence type="ECO:0000313" key="9">
    <source>
        <dbReference type="EMBL" id="RNA25758.1"/>
    </source>
</evidence>
<evidence type="ECO:0000313" key="10">
    <source>
        <dbReference type="Proteomes" id="UP000276133"/>
    </source>
</evidence>
<keyword evidence="6 9" id="KW-0326">Glycosidase</keyword>
<reference evidence="9 10" key="1">
    <citation type="journal article" date="2018" name="Sci. Rep.">
        <title>Genomic signatures of local adaptation to the degree of environmental predictability in rotifers.</title>
        <authorList>
            <person name="Franch-Gras L."/>
            <person name="Hahn C."/>
            <person name="Garcia-Roger E.M."/>
            <person name="Carmona M.J."/>
            <person name="Serra M."/>
            <person name="Gomez A."/>
        </authorList>
    </citation>
    <scope>NUCLEOTIDE SEQUENCE [LARGE SCALE GENOMIC DNA]</scope>
    <source>
        <strain evidence="9">HYR1</strain>
    </source>
</reference>
<dbReference type="STRING" id="10195.A0A3M7RR36"/>
<dbReference type="PROSITE" id="PS00928">
    <property type="entry name" value="TREHALASE_2"/>
    <property type="match status" value="1"/>
</dbReference>
<dbReference type="OrthoDB" id="3542292at2759"/>
<dbReference type="InterPro" id="IPR018232">
    <property type="entry name" value="Glyco_hydro_37_CS"/>
</dbReference>
<dbReference type="InterPro" id="IPR008928">
    <property type="entry name" value="6-hairpin_glycosidase_sf"/>
</dbReference>
<evidence type="ECO:0000256" key="7">
    <source>
        <dbReference type="ARBA" id="ARBA00030473"/>
    </source>
</evidence>
<dbReference type="PANTHER" id="PTHR23403">
    <property type="entry name" value="TREHALASE"/>
    <property type="match status" value="1"/>
</dbReference>
<dbReference type="Pfam" id="PF01204">
    <property type="entry name" value="Trehalase"/>
    <property type="match status" value="1"/>
</dbReference>
<dbReference type="EC" id="3.2.1.28" evidence="3"/>
<comment type="caution">
    <text evidence="9">The sequence shown here is derived from an EMBL/GenBank/DDBJ whole genome shotgun (WGS) entry which is preliminary data.</text>
</comment>
<gene>
    <name evidence="9" type="ORF">BpHYR1_038854</name>
</gene>
<organism evidence="9 10">
    <name type="scientific">Brachionus plicatilis</name>
    <name type="common">Marine rotifer</name>
    <name type="synonym">Brachionus muelleri</name>
    <dbReference type="NCBI Taxonomy" id="10195"/>
    <lineage>
        <taxon>Eukaryota</taxon>
        <taxon>Metazoa</taxon>
        <taxon>Spiralia</taxon>
        <taxon>Gnathifera</taxon>
        <taxon>Rotifera</taxon>
        <taxon>Eurotatoria</taxon>
        <taxon>Monogononta</taxon>
        <taxon>Pseudotrocha</taxon>
        <taxon>Ploima</taxon>
        <taxon>Brachionidae</taxon>
        <taxon>Brachionus</taxon>
    </lineage>
</organism>
<dbReference type="PANTHER" id="PTHR23403:SF1">
    <property type="entry name" value="TREHALASE"/>
    <property type="match status" value="1"/>
</dbReference>
<dbReference type="InterPro" id="IPR012341">
    <property type="entry name" value="6hp_glycosidase-like_sf"/>
</dbReference>
<name>A0A3M7RR36_BRAPC</name>
<dbReference type="Proteomes" id="UP000276133">
    <property type="component" value="Unassembled WGS sequence"/>
</dbReference>
<accession>A0A3M7RR36</accession>
<dbReference type="EMBL" id="REGN01002862">
    <property type="protein sequence ID" value="RNA25758.1"/>
    <property type="molecule type" value="Genomic_DNA"/>
</dbReference>
<dbReference type="GO" id="GO:0005993">
    <property type="term" value="P:trehalose catabolic process"/>
    <property type="evidence" value="ECO:0007669"/>
    <property type="project" value="TreeGrafter"/>
</dbReference>
<dbReference type="GO" id="GO:0004555">
    <property type="term" value="F:alpha,alpha-trehalase activity"/>
    <property type="evidence" value="ECO:0007669"/>
    <property type="project" value="UniProtKB-EC"/>
</dbReference>
<comment type="similarity">
    <text evidence="2">Belongs to the glycosyl hydrolase 37 family.</text>
</comment>
<evidence type="ECO:0000256" key="4">
    <source>
        <dbReference type="ARBA" id="ARBA00019905"/>
    </source>
</evidence>
<evidence type="ECO:0000256" key="1">
    <source>
        <dbReference type="ARBA" id="ARBA00001576"/>
    </source>
</evidence>
<dbReference type="InterPro" id="IPR001661">
    <property type="entry name" value="Glyco_hydro_37"/>
</dbReference>
<protein>
    <recommendedName>
        <fullName evidence="4">Trehalase</fullName>
        <ecNumber evidence="3">3.2.1.28</ecNumber>
    </recommendedName>
    <alternativeName>
        <fullName evidence="7">Alpha,alpha-trehalase</fullName>
    </alternativeName>
    <alternativeName>
        <fullName evidence="8">Alpha,alpha-trehalose glucohydrolase</fullName>
    </alternativeName>
</protein>
<evidence type="ECO:0000256" key="5">
    <source>
        <dbReference type="ARBA" id="ARBA00022801"/>
    </source>
</evidence>
<evidence type="ECO:0000256" key="3">
    <source>
        <dbReference type="ARBA" id="ARBA00012757"/>
    </source>
</evidence>
<evidence type="ECO:0000256" key="6">
    <source>
        <dbReference type="ARBA" id="ARBA00023295"/>
    </source>
</evidence>
<dbReference type="Gene3D" id="1.50.10.10">
    <property type="match status" value="1"/>
</dbReference>
<dbReference type="SUPFAM" id="SSF48208">
    <property type="entry name" value="Six-hairpin glycosidases"/>
    <property type="match status" value="1"/>
</dbReference>